<feature type="region of interest" description="Disordered" evidence="1">
    <location>
        <begin position="1"/>
        <end position="23"/>
    </location>
</feature>
<reference evidence="3" key="1">
    <citation type="submission" date="2024-02" db="UniProtKB">
        <authorList>
            <consortium name="WormBaseParasite"/>
        </authorList>
    </citation>
    <scope>IDENTIFICATION</scope>
</reference>
<evidence type="ECO:0000313" key="3">
    <source>
        <dbReference type="WBParaSite" id="MBELARI_LOCUS1744"/>
    </source>
</evidence>
<evidence type="ECO:0000313" key="2">
    <source>
        <dbReference type="Proteomes" id="UP000887575"/>
    </source>
</evidence>
<evidence type="ECO:0000256" key="1">
    <source>
        <dbReference type="SAM" id="MobiDB-lite"/>
    </source>
</evidence>
<proteinExistence type="predicted"/>
<sequence length="170" mass="18570">MNVNINLDFEHSPSSSPPGDPGLGFISPRIDGSGLLRQFRIVINPMSLPNLPSRYSFVPSLGGNFYQGAGGFAIRSYEMENLLVEISVRENQRAHLIFNHNGVTYPDIYAFILPAAGPGGESERDVAFDFSVTAPGTYHLLIEVSQIGAQEDRDGVAVMPTPYEVRIEIS</sequence>
<dbReference type="AlphaFoldDB" id="A0AAF3ETG2"/>
<name>A0AAF3ETG2_9BILA</name>
<protein>
    <submittedName>
        <fullName evidence="3">Uncharacterized protein</fullName>
    </submittedName>
</protein>
<keyword evidence="2" id="KW-1185">Reference proteome</keyword>
<dbReference type="WBParaSite" id="MBELARI_LOCUS1744">
    <property type="protein sequence ID" value="MBELARI_LOCUS1744"/>
    <property type="gene ID" value="MBELARI_LOCUS1744"/>
</dbReference>
<organism evidence="2 3">
    <name type="scientific">Mesorhabditis belari</name>
    <dbReference type="NCBI Taxonomy" id="2138241"/>
    <lineage>
        <taxon>Eukaryota</taxon>
        <taxon>Metazoa</taxon>
        <taxon>Ecdysozoa</taxon>
        <taxon>Nematoda</taxon>
        <taxon>Chromadorea</taxon>
        <taxon>Rhabditida</taxon>
        <taxon>Rhabditina</taxon>
        <taxon>Rhabditomorpha</taxon>
        <taxon>Rhabditoidea</taxon>
        <taxon>Rhabditidae</taxon>
        <taxon>Mesorhabditinae</taxon>
        <taxon>Mesorhabditis</taxon>
    </lineage>
</organism>
<accession>A0AAF3ETG2</accession>
<dbReference type="Proteomes" id="UP000887575">
    <property type="component" value="Unassembled WGS sequence"/>
</dbReference>